<gene>
    <name evidence="5" type="ORF">E6O51_19720</name>
</gene>
<evidence type="ECO:0000259" key="4">
    <source>
        <dbReference type="PROSITE" id="PS50989"/>
    </source>
</evidence>
<feature type="domain" description="CoA carboxyltransferase N-terminal" evidence="3">
    <location>
        <begin position="1"/>
        <end position="258"/>
    </location>
</feature>
<dbReference type="InterPro" id="IPR051047">
    <property type="entry name" value="AccD/PCCB"/>
</dbReference>
<evidence type="ECO:0000256" key="1">
    <source>
        <dbReference type="ARBA" id="ARBA00006102"/>
    </source>
</evidence>
<dbReference type="InterPro" id="IPR011762">
    <property type="entry name" value="COA_CT_N"/>
</dbReference>
<dbReference type="EMBL" id="SSOD01000021">
    <property type="protein sequence ID" value="THF56224.1"/>
    <property type="molecule type" value="Genomic_DNA"/>
</dbReference>
<dbReference type="SUPFAM" id="SSF52096">
    <property type="entry name" value="ClpP/crotonase"/>
    <property type="match status" value="2"/>
</dbReference>
<keyword evidence="6" id="KW-1185">Reference proteome</keyword>
<protein>
    <recommendedName>
        <fullName evidence="2">Propionyl-CoA carboxylase beta chain</fullName>
    </recommendedName>
</protein>
<dbReference type="AlphaFoldDB" id="A0A4V3W9Q9"/>
<dbReference type="Pfam" id="PF01039">
    <property type="entry name" value="Carboxyl_trans"/>
    <property type="match status" value="1"/>
</dbReference>
<dbReference type="PANTHER" id="PTHR43842">
    <property type="entry name" value="PROPIONYL-COA CARBOXYLASE BETA CHAIN"/>
    <property type="match status" value="1"/>
</dbReference>
<sequence length="511" mass="56061">MHDIIRQLDEKRAAARLGGGQKRIGSQHAKGKLTARERIELLLDPDSFEEWDMFKEHRCVDFGMDKAEKTPGDGVVTGYGTINGRLVFVFSQDFTVFGGSLSETHAEKICKVMDHAMKVGAPVIGLNDSGGARIQEGVASLGGYADVFQRNVMASGVIPQISMIMGPCAGGAVYSPSMTDFIFMVKDSSYMFVTGPEVVKTVTHEDVTAEELGGAITHTSKSGVADLAFENDVEALTMLRRFMNYLPSSNREKPPVQPTNDPAERQDFSLDTLVPDNANKPYDMKELIVKVVDDCDFFELQPDYAKNIIIGLARMDGHPVGIVANQPLVLAGCLDIKSAIKAARFVRFCDAFNIPVVTFVDVPGFMPGTAQEYGGIIKHGAKLLYAYAECTVPKVTVITRKAYGGAYDVMSSKHLRGDVNLAWPSAEIAVMGPKGAVEIIFREEKNDPEKLAQREAEYKSKFANPFVAASRGFIDDVVMPHNTRKRICRSLAMLADKQLDNPWRKHGNIPL</sequence>
<feature type="domain" description="CoA carboxyltransferase C-terminal" evidence="4">
    <location>
        <begin position="265"/>
        <end position="505"/>
    </location>
</feature>
<dbReference type="InterPro" id="IPR011763">
    <property type="entry name" value="COA_CT_C"/>
</dbReference>
<evidence type="ECO:0000313" key="5">
    <source>
        <dbReference type="EMBL" id="THF56224.1"/>
    </source>
</evidence>
<reference evidence="5 6" key="1">
    <citation type="submission" date="2019-04" db="EMBL/GenBank/DDBJ databases">
        <title>Azoarcus rhizosphaerae sp. nov. isolated from rhizosphere of Ficus religiosa.</title>
        <authorList>
            <person name="Lin S.-Y."/>
            <person name="Hameed A."/>
            <person name="Hsu Y.-H."/>
            <person name="Young C.-C."/>
        </authorList>
    </citation>
    <scope>NUCLEOTIDE SEQUENCE [LARGE SCALE GENOMIC DNA]</scope>
    <source>
        <strain evidence="5 6">CC-YHH848</strain>
    </source>
</reference>
<dbReference type="GO" id="GO:0004658">
    <property type="term" value="F:propionyl-CoA carboxylase activity"/>
    <property type="evidence" value="ECO:0007669"/>
    <property type="project" value="UniProtKB-ARBA"/>
</dbReference>
<dbReference type="InterPro" id="IPR034733">
    <property type="entry name" value="AcCoA_carboxyl_beta"/>
</dbReference>
<evidence type="ECO:0000313" key="6">
    <source>
        <dbReference type="Proteomes" id="UP000307956"/>
    </source>
</evidence>
<dbReference type="PROSITE" id="PS50980">
    <property type="entry name" value="COA_CT_NTER"/>
    <property type="match status" value="1"/>
</dbReference>
<dbReference type="FunFam" id="3.90.226.10:FF:000016">
    <property type="entry name" value="Propionyl-CoA carboxylase, beta subunit"/>
    <property type="match status" value="1"/>
</dbReference>
<dbReference type="RefSeq" id="WP_136386732.1">
    <property type="nucleotide sequence ID" value="NZ_SSOD01000021.1"/>
</dbReference>
<dbReference type="GO" id="GO:0003989">
    <property type="term" value="F:acetyl-CoA carboxylase activity"/>
    <property type="evidence" value="ECO:0007669"/>
    <property type="project" value="UniProtKB-ARBA"/>
</dbReference>
<dbReference type="GO" id="GO:0015977">
    <property type="term" value="P:carbon fixation"/>
    <property type="evidence" value="ECO:0007669"/>
    <property type="project" value="UniProtKB-ARBA"/>
</dbReference>
<proteinExistence type="inferred from homology"/>
<dbReference type="InterPro" id="IPR029045">
    <property type="entry name" value="ClpP/crotonase-like_dom_sf"/>
</dbReference>
<comment type="caution">
    <text evidence="5">The sequence shown here is derived from an EMBL/GenBank/DDBJ whole genome shotgun (WGS) entry which is preliminary data.</text>
</comment>
<dbReference type="OrthoDB" id="9803706at2"/>
<dbReference type="Proteomes" id="UP000307956">
    <property type="component" value="Unassembled WGS sequence"/>
</dbReference>
<comment type="similarity">
    <text evidence="1">Belongs to the AccD/PCCB family.</text>
</comment>
<evidence type="ECO:0000259" key="3">
    <source>
        <dbReference type="PROSITE" id="PS50980"/>
    </source>
</evidence>
<dbReference type="Gene3D" id="3.90.226.10">
    <property type="entry name" value="2-enoyl-CoA Hydratase, Chain A, domain 1"/>
    <property type="match status" value="2"/>
</dbReference>
<accession>A0A4V3W9Q9</accession>
<evidence type="ECO:0000256" key="2">
    <source>
        <dbReference type="ARBA" id="ARBA00074538"/>
    </source>
</evidence>
<dbReference type="PANTHER" id="PTHR43842:SF4">
    <property type="match status" value="1"/>
</dbReference>
<organism evidence="5 6">
    <name type="scientific">Pseudothauera rhizosphaerae</name>
    <dbReference type="NCBI Taxonomy" id="2565932"/>
    <lineage>
        <taxon>Bacteria</taxon>
        <taxon>Pseudomonadati</taxon>
        <taxon>Pseudomonadota</taxon>
        <taxon>Betaproteobacteria</taxon>
        <taxon>Rhodocyclales</taxon>
        <taxon>Zoogloeaceae</taxon>
        <taxon>Pseudothauera</taxon>
    </lineage>
</organism>
<dbReference type="FunFam" id="3.90.226.10:FF:000017">
    <property type="entry name" value="Propionyl-CoA carboxylase subunit beta 5"/>
    <property type="match status" value="1"/>
</dbReference>
<dbReference type="GO" id="GO:0009317">
    <property type="term" value="C:acetyl-CoA carboxylase complex"/>
    <property type="evidence" value="ECO:0007669"/>
    <property type="project" value="UniProtKB-ARBA"/>
</dbReference>
<dbReference type="PROSITE" id="PS50989">
    <property type="entry name" value="COA_CT_CTER"/>
    <property type="match status" value="1"/>
</dbReference>
<name>A0A4V3W9Q9_9RHOO</name>